<evidence type="ECO:0000313" key="4">
    <source>
        <dbReference type="Proteomes" id="UP000242146"/>
    </source>
</evidence>
<feature type="domain" description="DUF7905" evidence="2">
    <location>
        <begin position="484"/>
        <end position="767"/>
    </location>
</feature>
<sequence length="791" mass="88757">MSKANAKVYGCGYITEEFYEQFKAAISKLETKSNTNIKFDFVGQSFHITGNSQSKVDHAVHRIVDKLLPLFNDLVDECKFHGTFPPVDLDMTFLNRDSIVSGPDTPSSNTSHQNLTTAATPVSGRPIEFSDDSDNDDAEKRHSPTATPTNNSTTTPKTWPVYYGDTESDGEGSDIDSFKETFKFAKNIANPSEIINGSQSSNKQPTNSLRLIERETDTECYFNQSTKEVTITGTDEDAVKDALERFKVLQMQYKRRRRSPLVLACIHPNPKDTRPFHLYFANLERYRHKDSVHLLSEVDEPLFVLLPVFQADGNFLPPHDLIATKKQRAPSRPDSALAAKTYQPQRTSGVQGGRPVSRPPSAAPPVRPSRPPSSMSASSLAQPMSTMSIHGQSTSPTSPMESMVPQWGNNRISQQPEPATYTSDLENWHASPAQPPQTEDFPSLPGKPIKPTVHKGKTAQRRVMRIIPQKSSRTSSVPAKDVWEECREYNAHNATLVLSEALESARCYKGNIIFGAKLGKVLWRNISPEPASRIWQKEDIKDVAMKELGITPMFSDVTTNNDDVIDGIAAQLPDPFGKTACFEIHAQARNQPTLPYQPIIMTLNPGGVMLTKVVVKKDRLAEVDWVMNDNKLDFQMYLDAEELGRTDVKPYSTFEKKISVNIENKQMSFENIPDFLSVNRIFYKETTKYRLHFPFIAEITRVEQLPLDHQPSNQYGVDKITAMTGEGEVWYDCQVYCTSHNEFLKRNISLPIGKLATWKVSDILGDDNTHQTLVDYISCLLIILAEVAKSD</sequence>
<dbReference type="Proteomes" id="UP000242146">
    <property type="component" value="Unassembled WGS sequence"/>
</dbReference>
<evidence type="ECO:0000313" key="3">
    <source>
        <dbReference type="EMBL" id="ORX43861.1"/>
    </source>
</evidence>
<proteinExistence type="predicted"/>
<feature type="compositionally biased region" description="Low complexity" evidence="1">
    <location>
        <begin position="144"/>
        <end position="160"/>
    </location>
</feature>
<gene>
    <name evidence="3" type="ORF">DM01DRAFT_1340618</name>
</gene>
<reference evidence="3 4" key="1">
    <citation type="submission" date="2016-07" db="EMBL/GenBank/DDBJ databases">
        <title>Pervasive Adenine N6-methylation of Active Genes in Fungi.</title>
        <authorList>
            <consortium name="DOE Joint Genome Institute"/>
            <person name="Mondo S.J."/>
            <person name="Dannebaum R.O."/>
            <person name="Kuo R.C."/>
            <person name="Labutti K."/>
            <person name="Haridas S."/>
            <person name="Kuo A."/>
            <person name="Salamov A."/>
            <person name="Ahrendt S.R."/>
            <person name="Lipzen A."/>
            <person name="Sullivan W."/>
            <person name="Andreopoulos W.B."/>
            <person name="Clum A."/>
            <person name="Lindquist E."/>
            <person name="Daum C."/>
            <person name="Ramamoorthy G.K."/>
            <person name="Gryganskyi A."/>
            <person name="Culley D."/>
            <person name="Magnuson J.K."/>
            <person name="James T.Y."/>
            <person name="O'Malley M.A."/>
            <person name="Stajich J.E."/>
            <person name="Spatafora J.W."/>
            <person name="Visel A."/>
            <person name="Grigoriev I.V."/>
        </authorList>
    </citation>
    <scope>NUCLEOTIDE SEQUENCE [LARGE SCALE GENOMIC DNA]</scope>
    <source>
        <strain evidence="3 4">NRRL 3301</strain>
    </source>
</reference>
<feature type="compositionally biased region" description="Pro residues" evidence="1">
    <location>
        <begin position="357"/>
        <end position="371"/>
    </location>
</feature>
<dbReference type="EMBL" id="MCGT01000052">
    <property type="protein sequence ID" value="ORX43861.1"/>
    <property type="molecule type" value="Genomic_DNA"/>
</dbReference>
<keyword evidence="4" id="KW-1185">Reference proteome</keyword>
<feature type="compositionally biased region" description="Polar residues" evidence="1">
    <location>
        <begin position="104"/>
        <end position="120"/>
    </location>
</feature>
<protein>
    <recommendedName>
        <fullName evidence="2">DUF7905 domain-containing protein</fullName>
    </recommendedName>
</protein>
<organism evidence="3 4">
    <name type="scientific">Hesseltinella vesiculosa</name>
    <dbReference type="NCBI Taxonomy" id="101127"/>
    <lineage>
        <taxon>Eukaryota</taxon>
        <taxon>Fungi</taxon>
        <taxon>Fungi incertae sedis</taxon>
        <taxon>Mucoromycota</taxon>
        <taxon>Mucoromycotina</taxon>
        <taxon>Mucoromycetes</taxon>
        <taxon>Mucorales</taxon>
        <taxon>Cunninghamellaceae</taxon>
        <taxon>Hesseltinella</taxon>
    </lineage>
</organism>
<evidence type="ECO:0000256" key="1">
    <source>
        <dbReference type="SAM" id="MobiDB-lite"/>
    </source>
</evidence>
<comment type="caution">
    <text evidence="3">The sequence shown here is derived from an EMBL/GenBank/DDBJ whole genome shotgun (WGS) entry which is preliminary data.</text>
</comment>
<dbReference type="Pfam" id="PF25482">
    <property type="entry name" value="DUF7905"/>
    <property type="match status" value="1"/>
</dbReference>
<accession>A0A1X2G3M7</accession>
<name>A0A1X2G3M7_9FUNG</name>
<dbReference type="STRING" id="101127.A0A1X2G3M7"/>
<feature type="compositionally biased region" description="Polar residues" evidence="1">
    <location>
        <begin position="386"/>
        <end position="400"/>
    </location>
</feature>
<dbReference type="InterPro" id="IPR057227">
    <property type="entry name" value="DUF7905"/>
</dbReference>
<feature type="region of interest" description="Disordered" evidence="1">
    <location>
        <begin position="100"/>
        <end position="173"/>
    </location>
</feature>
<feature type="compositionally biased region" description="Polar residues" evidence="1">
    <location>
        <begin position="407"/>
        <end position="425"/>
    </location>
</feature>
<feature type="region of interest" description="Disordered" evidence="1">
    <location>
        <begin position="325"/>
        <end position="459"/>
    </location>
</feature>
<evidence type="ECO:0000259" key="2">
    <source>
        <dbReference type="Pfam" id="PF25482"/>
    </source>
</evidence>
<dbReference type="OrthoDB" id="10265971at2759"/>
<dbReference type="AlphaFoldDB" id="A0A1X2G3M7"/>
<feature type="compositionally biased region" description="Low complexity" evidence="1">
    <location>
        <begin position="372"/>
        <end position="385"/>
    </location>
</feature>